<feature type="region of interest" description="Disordered" evidence="1">
    <location>
        <begin position="64"/>
        <end position="86"/>
    </location>
</feature>
<comment type="caution">
    <text evidence="2">The sequence shown here is derived from an EMBL/GenBank/DDBJ whole genome shotgun (WGS) entry which is preliminary data.</text>
</comment>
<feature type="compositionally biased region" description="Low complexity" evidence="1">
    <location>
        <begin position="64"/>
        <end position="77"/>
    </location>
</feature>
<gene>
    <name evidence="2" type="ORF">AVEN_201888_1</name>
</gene>
<dbReference type="Proteomes" id="UP000499080">
    <property type="component" value="Unassembled WGS sequence"/>
</dbReference>
<dbReference type="EMBL" id="BGPR01001199">
    <property type="protein sequence ID" value="GBM47942.1"/>
    <property type="molecule type" value="Genomic_DNA"/>
</dbReference>
<evidence type="ECO:0000256" key="1">
    <source>
        <dbReference type="SAM" id="MobiDB-lite"/>
    </source>
</evidence>
<evidence type="ECO:0000313" key="3">
    <source>
        <dbReference type="Proteomes" id="UP000499080"/>
    </source>
</evidence>
<keyword evidence="3" id="KW-1185">Reference proteome</keyword>
<accession>A0A4Y2G2A3</accession>
<organism evidence="2 3">
    <name type="scientific">Araneus ventricosus</name>
    <name type="common">Orbweaver spider</name>
    <name type="synonym">Epeira ventricosa</name>
    <dbReference type="NCBI Taxonomy" id="182803"/>
    <lineage>
        <taxon>Eukaryota</taxon>
        <taxon>Metazoa</taxon>
        <taxon>Ecdysozoa</taxon>
        <taxon>Arthropoda</taxon>
        <taxon>Chelicerata</taxon>
        <taxon>Arachnida</taxon>
        <taxon>Araneae</taxon>
        <taxon>Araneomorphae</taxon>
        <taxon>Entelegynae</taxon>
        <taxon>Araneoidea</taxon>
        <taxon>Araneidae</taxon>
        <taxon>Araneus</taxon>
    </lineage>
</organism>
<protein>
    <submittedName>
        <fullName evidence="2">Uncharacterized protein</fullName>
    </submittedName>
</protein>
<reference evidence="2 3" key="1">
    <citation type="journal article" date="2019" name="Sci. Rep.">
        <title>Orb-weaving spider Araneus ventricosus genome elucidates the spidroin gene catalogue.</title>
        <authorList>
            <person name="Kono N."/>
            <person name="Nakamura H."/>
            <person name="Ohtoshi R."/>
            <person name="Moran D.A.P."/>
            <person name="Shinohara A."/>
            <person name="Yoshida Y."/>
            <person name="Fujiwara M."/>
            <person name="Mori M."/>
            <person name="Tomita M."/>
            <person name="Arakawa K."/>
        </authorList>
    </citation>
    <scope>NUCLEOTIDE SEQUENCE [LARGE SCALE GENOMIC DNA]</scope>
</reference>
<sequence length="110" mass="12047">MPACQCNDVFINNVKSVGPNRTEGKEATQNEGLPIAQPGRENKSQTSSRWCGVKGWKGTAQVSSSSFGLGSKLGSPSQSSPRLPSKWDVDKIKSHYQLFKEEFNFALGRK</sequence>
<dbReference type="AlphaFoldDB" id="A0A4Y2G2A3"/>
<evidence type="ECO:0000313" key="2">
    <source>
        <dbReference type="EMBL" id="GBM47942.1"/>
    </source>
</evidence>
<proteinExistence type="predicted"/>
<name>A0A4Y2G2A3_ARAVE</name>
<feature type="region of interest" description="Disordered" evidence="1">
    <location>
        <begin position="15"/>
        <end position="51"/>
    </location>
</feature>